<accession>A0A0E9T0N9</accession>
<dbReference type="EMBL" id="GBXM01062299">
    <property type="protein sequence ID" value="JAH46278.1"/>
    <property type="molecule type" value="Transcribed_RNA"/>
</dbReference>
<dbReference type="AlphaFoldDB" id="A0A0E9T0N9"/>
<reference evidence="1" key="2">
    <citation type="journal article" date="2015" name="Fish Shellfish Immunol.">
        <title>Early steps in the European eel (Anguilla anguilla)-Vibrio vulnificus interaction in the gills: Role of the RtxA13 toxin.</title>
        <authorList>
            <person name="Callol A."/>
            <person name="Pajuelo D."/>
            <person name="Ebbesson L."/>
            <person name="Teles M."/>
            <person name="MacKenzie S."/>
            <person name="Amaro C."/>
        </authorList>
    </citation>
    <scope>NUCLEOTIDE SEQUENCE</scope>
</reference>
<evidence type="ECO:0000313" key="1">
    <source>
        <dbReference type="EMBL" id="JAH46278.1"/>
    </source>
</evidence>
<sequence length="28" mass="2998">MAAVAKESSSASTIIKEPLHSVVLERPF</sequence>
<protein>
    <submittedName>
        <fullName evidence="1">Uncharacterized protein</fullName>
    </submittedName>
</protein>
<name>A0A0E9T0N9_ANGAN</name>
<organism evidence="1">
    <name type="scientific">Anguilla anguilla</name>
    <name type="common">European freshwater eel</name>
    <name type="synonym">Muraena anguilla</name>
    <dbReference type="NCBI Taxonomy" id="7936"/>
    <lineage>
        <taxon>Eukaryota</taxon>
        <taxon>Metazoa</taxon>
        <taxon>Chordata</taxon>
        <taxon>Craniata</taxon>
        <taxon>Vertebrata</taxon>
        <taxon>Euteleostomi</taxon>
        <taxon>Actinopterygii</taxon>
        <taxon>Neopterygii</taxon>
        <taxon>Teleostei</taxon>
        <taxon>Anguilliformes</taxon>
        <taxon>Anguillidae</taxon>
        <taxon>Anguilla</taxon>
    </lineage>
</organism>
<reference evidence="1" key="1">
    <citation type="submission" date="2014-11" db="EMBL/GenBank/DDBJ databases">
        <authorList>
            <person name="Amaro Gonzalez C."/>
        </authorList>
    </citation>
    <scope>NUCLEOTIDE SEQUENCE</scope>
</reference>
<proteinExistence type="predicted"/>